<dbReference type="GO" id="GO:0003677">
    <property type="term" value="F:DNA binding"/>
    <property type="evidence" value="ECO:0007669"/>
    <property type="project" value="InterPro"/>
</dbReference>
<name>A0A9D2MAC9_9FIRM</name>
<dbReference type="Gene3D" id="2.40.50.1020">
    <property type="entry name" value="LytTr DNA-binding domain"/>
    <property type="match status" value="1"/>
</dbReference>
<dbReference type="PANTHER" id="PTHR37299">
    <property type="entry name" value="TRANSCRIPTIONAL REGULATOR-RELATED"/>
    <property type="match status" value="1"/>
</dbReference>
<comment type="caution">
    <text evidence="2">The sequence shown here is derived from an EMBL/GenBank/DDBJ whole genome shotgun (WGS) entry which is preliminary data.</text>
</comment>
<evidence type="ECO:0000313" key="2">
    <source>
        <dbReference type="EMBL" id="HJB57096.1"/>
    </source>
</evidence>
<reference evidence="2" key="2">
    <citation type="submission" date="2021-04" db="EMBL/GenBank/DDBJ databases">
        <authorList>
            <person name="Gilroy R."/>
        </authorList>
    </citation>
    <scope>NUCLEOTIDE SEQUENCE</scope>
    <source>
        <strain evidence="2">CHK189-11263</strain>
    </source>
</reference>
<dbReference type="EMBL" id="DWYC01000053">
    <property type="protein sequence ID" value="HJB57096.1"/>
    <property type="molecule type" value="Genomic_DNA"/>
</dbReference>
<dbReference type="SMART" id="SM00850">
    <property type="entry name" value="LytTR"/>
    <property type="match status" value="1"/>
</dbReference>
<evidence type="ECO:0000313" key="3">
    <source>
        <dbReference type="Proteomes" id="UP000824208"/>
    </source>
</evidence>
<sequence>MLSITVCTAPAQERRGLERVCRALAARASGEDLEWFSCAALPELEGRLNRADGVDVVCLDMAQAGAVAVAERLRERWRQALLVLIVERSLSPLEYIRPTILAAALMLRPLDEGDMARTMEEVLLAWRQRRGADGEQFVFSTGGETRRVPFGEILYFESREKRIYLRTRSREYGFYDTLEQLSGRLPEGFLRCHKSFIVNLSFLRGVNLSRNTLDLEGDIAVPVSRTYKPAVKAWKAAQI</sequence>
<dbReference type="InterPro" id="IPR046947">
    <property type="entry name" value="LytR-like"/>
</dbReference>
<dbReference type="PROSITE" id="PS50930">
    <property type="entry name" value="HTH_LYTTR"/>
    <property type="match status" value="1"/>
</dbReference>
<dbReference type="Proteomes" id="UP000824208">
    <property type="component" value="Unassembled WGS sequence"/>
</dbReference>
<protein>
    <submittedName>
        <fullName evidence="2">LytTR family transcriptional regulator</fullName>
    </submittedName>
</protein>
<reference evidence="2" key="1">
    <citation type="journal article" date="2021" name="PeerJ">
        <title>Extensive microbial diversity within the chicken gut microbiome revealed by metagenomics and culture.</title>
        <authorList>
            <person name="Gilroy R."/>
            <person name="Ravi A."/>
            <person name="Getino M."/>
            <person name="Pursley I."/>
            <person name="Horton D.L."/>
            <person name="Alikhan N.F."/>
            <person name="Baker D."/>
            <person name="Gharbi K."/>
            <person name="Hall N."/>
            <person name="Watson M."/>
            <person name="Adriaenssens E.M."/>
            <person name="Foster-Nyarko E."/>
            <person name="Jarju S."/>
            <person name="Secka A."/>
            <person name="Antonio M."/>
            <person name="Oren A."/>
            <person name="Chaudhuri R.R."/>
            <person name="La Ragione R."/>
            <person name="Hildebrand F."/>
            <person name="Pallen M.J."/>
        </authorList>
    </citation>
    <scope>NUCLEOTIDE SEQUENCE</scope>
    <source>
        <strain evidence="2">CHK189-11263</strain>
    </source>
</reference>
<dbReference type="InterPro" id="IPR007492">
    <property type="entry name" value="LytTR_DNA-bd_dom"/>
</dbReference>
<dbReference type="Pfam" id="PF04397">
    <property type="entry name" value="LytTR"/>
    <property type="match status" value="1"/>
</dbReference>
<proteinExistence type="predicted"/>
<accession>A0A9D2MAC9</accession>
<evidence type="ECO:0000259" key="1">
    <source>
        <dbReference type="PROSITE" id="PS50930"/>
    </source>
</evidence>
<dbReference type="AlphaFoldDB" id="A0A9D2MAC9"/>
<gene>
    <name evidence="2" type="ORF">H9714_06055</name>
</gene>
<dbReference type="GO" id="GO:0000156">
    <property type="term" value="F:phosphorelay response regulator activity"/>
    <property type="evidence" value="ECO:0007669"/>
    <property type="project" value="InterPro"/>
</dbReference>
<feature type="domain" description="HTH LytTR-type" evidence="1">
    <location>
        <begin position="137"/>
        <end position="237"/>
    </location>
</feature>
<organism evidence="2 3">
    <name type="scientific">Candidatus Flavonifractor intestinipullorum</name>
    <dbReference type="NCBI Taxonomy" id="2838587"/>
    <lineage>
        <taxon>Bacteria</taxon>
        <taxon>Bacillati</taxon>
        <taxon>Bacillota</taxon>
        <taxon>Clostridia</taxon>
        <taxon>Eubacteriales</taxon>
        <taxon>Oscillospiraceae</taxon>
        <taxon>Flavonifractor</taxon>
    </lineage>
</organism>
<dbReference type="PANTHER" id="PTHR37299:SF1">
    <property type="entry name" value="STAGE 0 SPORULATION PROTEIN A HOMOLOG"/>
    <property type="match status" value="1"/>
</dbReference>